<dbReference type="VEuPathDB" id="FungiDB:Z518_06205"/>
<reference evidence="4 5" key="1">
    <citation type="submission" date="2015-01" db="EMBL/GenBank/DDBJ databases">
        <title>The Genome Sequence of Rhinocladiella mackenzie CBS 650.93.</title>
        <authorList>
            <consortium name="The Broad Institute Genomics Platform"/>
            <person name="Cuomo C."/>
            <person name="de Hoog S."/>
            <person name="Gorbushina A."/>
            <person name="Stielow B."/>
            <person name="Teixiera M."/>
            <person name="Abouelleil A."/>
            <person name="Chapman S.B."/>
            <person name="Priest M."/>
            <person name="Young S.K."/>
            <person name="Wortman J."/>
            <person name="Nusbaum C."/>
            <person name="Birren B."/>
        </authorList>
    </citation>
    <scope>NUCLEOTIDE SEQUENCE [LARGE SCALE GENOMIC DNA]</scope>
    <source>
        <strain evidence="4 5">CBS 650.93</strain>
    </source>
</reference>
<evidence type="ECO:0000313" key="5">
    <source>
        <dbReference type="Proteomes" id="UP000053617"/>
    </source>
</evidence>
<keyword evidence="5" id="KW-1185">Reference proteome</keyword>
<feature type="region of interest" description="Disordered" evidence="1">
    <location>
        <begin position="535"/>
        <end position="588"/>
    </location>
</feature>
<gene>
    <name evidence="4" type="ORF">Z518_06205</name>
</gene>
<proteinExistence type="predicted"/>
<dbReference type="InterPro" id="IPR021109">
    <property type="entry name" value="Peptidase_aspartic_dom_sf"/>
</dbReference>
<feature type="domain" description="Peptidase A1" evidence="3">
    <location>
        <begin position="32"/>
        <end position="362"/>
    </location>
</feature>
<dbReference type="InterPro" id="IPR033121">
    <property type="entry name" value="PEPTIDASE_A1"/>
</dbReference>
<keyword evidence="2" id="KW-0812">Transmembrane</keyword>
<protein>
    <recommendedName>
        <fullName evidence="3">Peptidase A1 domain-containing protein</fullName>
    </recommendedName>
</protein>
<dbReference type="Gene3D" id="2.40.70.10">
    <property type="entry name" value="Acid Proteases"/>
    <property type="match status" value="2"/>
</dbReference>
<accession>A0A0D2H4I3</accession>
<dbReference type="GeneID" id="25294276"/>
<keyword evidence="2" id="KW-0472">Membrane</keyword>
<organism evidence="4 5">
    <name type="scientific">Rhinocladiella mackenziei CBS 650.93</name>
    <dbReference type="NCBI Taxonomy" id="1442369"/>
    <lineage>
        <taxon>Eukaryota</taxon>
        <taxon>Fungi</taxon>
        <taxon>Dikarya</taxon>
        <taxon>Ascomycota</taxon>
        <taxon>Pezizomycotina</taxon>
        <taxon>Eurotiomycetes</taxon>
        <taxon>Chaetothyriomycetidae</taxon>
        <taxon>Chaetothyriales</taxon>
        <taxon>Herpotrichiellaceae</taxon>
        <taxon>Rhinocladiella</taxon>
    </lineage>
</organism>
<sequence length="588" mass="62746">MSLPTCQNSAEPLLLAISNNNVSSDGQAAPAWGVEMGIGLPLQRFSIWPSISDLTVVASEDECTSSVDYDCLAQLGGTYDPSRSTTSVESDQSTWNGTLAEDSSYSTYNLWNDVFTFGSNDTMAWGLPFATYAVAGDMVGNSLGIGRESPFLQAVIDSNAAPIRSWGLWPGSRAYDQPIDGLLVVGGYDTARVTGEFTSFPSLDGCYTCLQIEDLSWETDSGSISLFNGSVSALQVSLNPWSETLQMPQELWESFAQVTDGVYDPTFDRLTYLASSTPNGNLTVSVKDGYKSSIPASELFTFPRYYDSMGNYTTYNETYKRALIVNYTNLDTEYNYLATWGMPFLTMNYLVMDVEAKEFRLAEAVRQDFANQGGAFPTSLCTGGPPVDSPTPPPDDGDGTPIGAIVGGVVGGVGGLLLIALGMFLFFRRRKRRGQSAPQTAALPPPQNYHQPAPPSAPVMYPAPGGSAAMYPSPAHGGTYPAPGPIAGYHPGPYPVMSQVDYGAAPPPQQGGYQVYSSPALPRAEVASSTAYSDAATTTTAVQELPSPNNNAGEWRGSQVSSNEMDSSNGKGMAATATSPVDMWKPQQ</sequence>
<feature type="transmembrane region" description="Helical" evidence="2">
    <location>
        <begin position="402"/>
        <end position="427"/>
    </location>
</feature>
<evidence type="ECO:0000256" key="2">
    <source>
        <dbReference type="SAM" id="Phobius"/>
    </source>
</evidence>
<evidence type="ECO:0000259" key="3">
    <source>
        <dbReference type="PROSITE" id="PS51767"/>
    </source>
</evidence>
<dbReference type="STRING" id="1442369.A0A0D2H4I3"/>
<evidence type="ECO:0000256" key="1">
    <source>
        <dbReference type="SAM" id="MobiDB-lite"/>
    </source>
</evidence>
<dbReference type="OrthoDB" id="4074350at2759"/>
<name>A0A0D2H4I3_9EURO</name>
<dbReference type="PROSITE" id="PS51767">
    <property type="entry name" value="PEPTIDASE_A1"/>
    <property type="match status" value="1"/>
</dbReference>
<keyword evidence="2" id="KW-1133">Transmembrane helix</keyword>
<dbReference type="RefSeq" id="XP_013272469.1">
    <property type="nucleotide sequence ID" value="XM_013417015.1"/>
</dbReference>
<dbReference type="HOGENOM" id="CLU_034107_0_0_1"/>
<dbReference type="EMBL" id="KN847478">
    <property type="protein sequence ID" value="KIX05333.1"/>
    <property type="molecule type" value="Genomic_DNA"/>
</dbReference>
<dbReference type="SUPFAM" id="SSF50630">
    <property type="entry name" value="Acid proteases"/>
    <property type="match status" value="1"/>
</dbReference>
<feature type="compositionally biased region" description="Polar residues" evidence="1">
    <location>
        <begin position="546"/>
        <end position="570"/>
    </location>
</feature>
<dbReference type="AlphaFoldDB" id="A0A0D2H4I3"/>
<evidence type="ECO:0000313" key="4">
    <source>
        <dbReference type="EMBL" id="KIX05333.1"/>
    </source>
</evidence>
<dbReference type="Proteomes" id="UP000053617">
    <property type="component" value="Unassembled WGS sequence"/>
</dbReference>
<feature type="region of interest" description="Disordered" evidence="1">
    <location>
        <begin position="376"/>
        <end position="400"/>
    </location>
</feature>